<dbReference type="GO" id="GO:1990918">
    <property type="term" value="P:double-strand break repair involved in meiotic recombination"/>
    <property type="evidence" value="ECO:0007669"/>
    <property type="project" value="TreeGrafter"/>
</dbReference>
<evidence type="ECO:0000256" key="18">
    <source>
        <dbReference type="ARBA" id="ARBA00082714"/>
    </source>
</evidence>
<dbReference type="EMBL" id="GG745349">
    <property type="protein sequence ID" value="KNE65972.1"/>
    <property type="molecule type" value="Genomic_DNA"/>
</dbReference>
<dbReference type="GO" id="GO:0016818">
    <property type="term" value="F:hydrolase activity, acting on acid anhydrides, in phosphorus-containing anhydrides"/>
    <property type="evidence" value="ECO:0007669"/>
    <property type="project" value="InterPro"/>
</dbReference>
<gene>
    <name evidence="21" type="ORF">AMAG_10255</name>
</gene>
<evidence type="ECO:0000256" key="17">
    <source>
        <dbReference type="ARBA" id="ARBA00048954"/>
    </source>
</evidence>
<keyword evidence="4" id="KW-0004">4Fe-4S</keyword>
<evidence type="ECO:0000256" key="14">
    <source>
        <dbReference type="ARBA" id="ARBA00023235"/>
    </source>
</evidence>
<evidence type="ECO:0000256" key="1">
    <source>
        <dbReference type="ARBA" id="ARBA00001966"/>
    </source>
</evidence>
<feature type="region of interest" description="Disordered" evidence="19">
    <location>
        <begin position="1"/>
        <end position="150"/>
    </location>
</feature>
<dbReference type="Proteomes" id="UP000054350">
    <property type="component" value="Unassembled WGS sequence"/>
</dbReference>
<protein>
    <recommendedName>
        <fullName evidence="16">DNA 5'-3' helicase</fullName>
        <ecNumber evidence="16">5.6.2.3</ecNumber>
    </recommendedName>
    <alternativeName>
        <fullName evidence="18">DNA 5'-3' helicase FANCJ</fullName>
    </alternativeName>
</protein>
<evidence type="ECO:0000256" key="15">
    <source>
        <dbReference type="ARBA" id="ARBA00023242"/>
    </source>
</evidence>
<dbReference type="Pfam" id="PF13307">
    <property type="entry name" value="Helicase_C_2"/>
    <property type="match status" value="1"/>
</dbReference>
<dbReference type="InterPro" id="IPR006555">
    <property type="entry name" value="ATP-dep_Helicase_C"/>
</dbReference>
<dbReference type="GO" id="GO:0006289">
    <property type="term" value="P:nucleotide-excision repair"/>
    <property type="evidence" value="ECO:0007669"/>
    <property type="project" value="TreeGrafter"/>
</dbReference>
<keyword evidence="5" id="KW-0479">Metal-binding</keyword>
<dbReference type="EC" id="5.6.2.3" evidence="16"/>
<dbReference type="InterPro" id="IPR013020">
    <property type="entry name" value="Rad3/Chl1-like"/>
</dbReference>
<dbReference type="OrthoDB" id="272481at2759"/>
<accession>A0A0L0STY1</accession>
<evidence type="ECO:0000256" key="8">
    <source>
        <dbReference type="ARBA" id="ARBA00022801"/>
    </source>
</evidence>
<dbReference type="GO" id="GO:0046872">
    <property type="term" value="F:metal ion binding"/>
    <property type="evidence" value="ECO:0007669"/>
    <property type="project" value="UniProtKB-KW"/>
</dbReference>
<dbReference type="InterPro" id="IPR045028">
    <property type="entry name" value="DinG/Rad3-like"/>
</dbReference>
<dbReference type="SMART" id="SM00488">
    <property type="entry name" value="DEXDc2"/>
    <property type="match status" value="1"/>
</dbReference>
<comment type="cofactor">
    <cofactor evidence="1">
        <name>[4Fe-4S] cluster</name>
        <dbReference type="ChEBI" id="CHEBI:49883"/>
    </cofactor>
</comment>
<evidence type="ECO:0000256" key="16">
    <source>
        <dbReference type="ARBA" id="ARBA00044969"/>
    </source>
</evidence>
<keyword evidence="6" id="KW-0547">Nucleotide-binding</keyword>
<dbReference type="PROSITE" id="PS51193">
    <property type="entry name" value="HELICASE_ATP_BIND_2"/>
    <property type="match status" value="1"/>
</dbReference>
<keyword evidence="8" id="KW-0378">Hydrolase</keyword>
<dbReference type="NCBIfam" id="TIGR00604">
    <property type="entry name" value="rad3"/>
    <property type="match status" value="1"/>
</dbReference>
<dbReference type="VEuPathDB" id="FungiDB:AMAG_10255"/>
<dbReference type="GO" id="GO:0005524">
    <property type="term" value="F:ATP binding"/>
    <property type="evidence" value="ECO:0007669"/>
    <property type="project" value="UniProtKB-KW"/>
</dbReference>
<evidence type="ECO:0000256" key="6">
    <source>
        <dbReference type="ARBA" id="ARBA00022741"/>
    </source>
</evidence>
<feature type="region of interest" description="Disordered" evidence="19">
    <location>
        <begin position="287"/>
        <end position="315"/>
    </location>
</feature>
<feature type="compositionally biased region" description="Gly residues" evidence="19">
    <location>
        <begin position="103"/>
        <end position="121"/>
    </location>
</feature>
<dbReference type="PANTHER" id="PTHR11472">
    <property type="entry name" value="DNA REPAIR DEAD HELICASE RAD3/XP-D SUBFAMILY MEMBER"/>
    <property type="match status" value="1"/>
</dbReference>
<feature type="compositionally biased region" description="Pro residues" evidence="19">
    <location>
        <begin position="46"/>
        <end position="55"/>
    </location>
</feature>
<evidence type="ECO:0000256" key="9">
    <source>
        <dbReference type="ARBA" id="ARBA00022806"/>
    </source>
</evidence>
<proteinExistence type="inferred from homology"/>
<evidence type="ECO:0000256" key="10">
    <source>
        <dbReference type="ARBA" id="ARBA00022840"/>
    </source>
</evidence>
<comment type="subcellular location">
    <subcellularLocation>
        <location evidence="2">Nucleus</location>
    </subcellularLocation>
</comment>
<dbReference type="InterPro" id="IPR014013">
    <property type="entry name" value="Helic_SF1/SF2_ATP-bd_DinG/Rad3"/>
</dbReference>
<reference evidence="21 22" key="1">
    <citation type="submission" date="2009-11" db="EMBL/GenBank/DDBJ databases">
        <title>Annotation of Allomyces macrogynus ATCC 38327.</title>
        <authorList>
            <consortium name="The Broad Institute Genome Sequencing Platform"/>
            <person name="Russ C."/>
            <person name="Cuomo C."/>
            <person name="Burger G."/>
            <person name="Gray M.W."/>
            <person name="Holland P.W.H."/>
            <person name="King N."/>
            <person name="Lang F.B.F."/>
            <person name="Roger A.J."/>
            <person name="Ruiz-Trillo I."/>
            <person name="Young S.K."/>
            <person name="Zeng Q."/>
            <person name="Gargeya S."/>
            <person name="Fitzgerald M."/>
            <person name="Haas B."/>
            <person name="Abouelleil A."/>
            <person name="Alvarado L."/>
            <person name="Arachchi H.M."/>
            <person name="Berlin A."/>
            <person name="Chapman S.B."/>
            <person name="Gearin G."/>
            <person name="Goldberg J."/>
            <person name="Griggs A."/>
            <person name="Gujja S."/>
            <person name="Hansen M."/>
            <person name="Heiman D."/>
            <person name="Howarth C."/>
            <person name="Larimer J."/>
            <person name="Lui A."/>
            <person name="MacDonald P.J.P."/>
            <person name="McCowen C."/>
            <person name="Montmayeur A."/>
            <person name="Murphy C."/>
            <person name="Neiman D."/>
            <person name="Pearson M."/>
            <person name="Priest M."/>
            <person name="Roberts A."/>
            <person name="Saif S."/>
            <person name="Shea T."/>
            <person name="Sisk P."/>
            <person name="Stolte C."/>
            <person name="Sykes S."/>
            <person name="Wortman J."/>
            <person name="Nusbaum C."/>
            <person name="Birren B."/>
        </authorList>
    </citation>
    <scope>NUCLEOTIDE SEQUENCE [LARGE SCALE GENOMIC DNA]</scope>
    <source>
        <strain evidence="21 22">ATCC 38327</strain>
    </source>
</reference>
<keyword evidence="22" id="KW-1185">Reference proteome</keyword>
<evidence type="ECO:0000256" key="5">
    <source>
        <dbReference type="ARBA" id="ARBA00022723"/>
    </source>
</evidence>
<dbReference type="STRING" id="578462.A0A0L0STY1"/>
<keyword evidence="7" id="KW-0227">DNA damage</keyword>
<dbReference type="Pfam" id="PF06733">
    <property type="entry name" value="DEAD_2"/>
    <property type="match status" value="1"/>
</dbReference>
<dbReference type="FunFam" id="3.40.50.300:FF:000731">
    <property type="entry name" value="Fanconi anemia group J protein homolog"/>
    <property type="match status" value="1"/>
</dbReference>
<dbReference type="GO" id="GO:0005634">
    <property type="term" value="C:nucleus"/>
    <property type="evidence" value="ECO:0007669"/>
    <property type="project" value="UniProtKB-SubCell"/>
</dbReference>
<keyword evidence="11" id="KW-0408">Iron</keyword>
<dbReference type="GO" id="GO:0051539">
    <property type="term" value="F:4 iron, 4 sulfur cluster binding"/>
    <property type="evidence" value="ECO:0007669"/>
    <property type="project" value="UniProtKB-KW"/>
</dbReference>
<evidence type="ECO:0000256" key="13">
    <source>
        <dbReference type="ARBA" id="ARBA00023204"/>
    </source>
</evidence>
<feature type="domain" description="Helicase ATP-binding" evidence="20">
    <location>
        <begin position="156"/>
        <end position="521"/>
    </location>
</feature>
<keyword evidence="12" id="KW-0411">Iron-sulfur</keyword>
<dbReference type="eggNOG" id="KOG1132">
    <property type="taxonomic scope" value="Eukaryota"/>
</dbReference>
<keyword evidence="10" id="KW-0067">ATP-binding</keyword>
<keyword evidence="15" id="KW-0539">Nucleus</keyword>
<keyword evidence="14" id="KW-0413">Isomerase</keyword>
<reference evidence="22" key="2">
    <citation type="submission" date="2009-11" db="EMBL/GenBank/DDBJ databases">
        <title>The Genome Sequence of Allomyces macrogynus strain ATCC 38327.</title>
        <authorList>
            <consortium name="The Broad Institute Genome Sequencing Platform"/>
            <person name="Russ C."/>
            <person name="Cuomo C."/>
            <person name="Shea T."/>
            <person name="Young S.K."/>
            <person name="Zeng Q."/>
            <person name="Koehrsen M."/>
            <person name="Haas B."/>
            <person name="Borodovsky M."/>
            <person name="Guigo R."/>
            <person name="Alvarado L."/>
            <person name="Berlin A."/>
            <person name="Borenstein D."/>
            <person name="Chen Z."/>
            <person name="Engels R."/>
            <person name="Freedman E."/>
            <person name="Gellesch M."/>
            <person name="Goldberg J."/>
            <person name="Griggs A."/>
            <person name="Gujja S."/>
            <person name="Heiman D."/>
            <person name="Hepburn T."/>
            <person name="Howarth C."/>
            <person name="Jen D."/>
            <person name="Larson L."/>
            <person name="Lewis B."/>
            <person name="Mehta T."/>
            <person name="Park D."/>
            <person name="Pearson M."/>
            <person name="Roberts A."/>
            <person name="Saif S."/>
            <person name="Shenoy N."/>
            <person name="Sisk P."/>
            <person name="Stolte C."/>
            <person name="Sykes S."/>
            <person name="Walk T."/>
            <person name="White J."/>
            <person name="Yandava C."/>
            <person name="Burger G."/>
            <person name="Gray M.W."/>
            <person name="Holland P.W.H."/>
            <person name="King N."/>
            <person name="Lang F.B.F."/>
            <person name="Roger A.J."/>
            <person name="Ruiz-Trillo I."/>
            <person name="Lander E."/>
            <person name="Nusbaum C."/>
        </authorList>
    </citation>
    <scope>NUCLEOTIDE SEQUENCE [LARGE SCALE GENOMIC DNA]</scope>
    <source>
        <strain evidence="22">ATCC 38327</strain>
    </source>
</reference>
<dbReference type="Gene3D" id="3.40.50.300">
    <property type="entry name" value="P-loop containing nucleotide triphosphate hydrolases"/>
    <property type="match status" value="3"/>
</dbReference>
<dbReference type="GO" id="GO:0003677">
    <property type="term" value="F:DNA binding"/>
    <property type="evidence" value="ECO:0007669"/>
    <property type="project" value="InterPro"/>
</dbReference>
<evidence type="ECO:0000256" key="11">
    <source>
        <dbReference type="ARBA" id="ARBA00023004"/>
    </source>
</evidence>
<dbReference type="InterPro" id="IPR006554">
    <property type="entry name" value="Helicase-like_DEXD_c2"/>
</dbReference>
<dbReference type="InterPro" id="IPR010614">
    <property type="entry name" value="RAD3-like_helicase_DEAD"/>
</dbReference>
<feature type="compositionally biased region" description="Polar residues" evidence="19">
    <location>
        <begin position="290"/>
        <end position="299"/>
    </location>
</feature>
<dbReference type="SMART" id="SM00491">
    <property type="entry name" value="HELICc2"/>
    <property type="match status" value="1"/>
</dbReference>
<organism evidence="21 22">
    <name type="scientific">Allomyces macrogynus (strain ATCC 38327)</name>
    <name type="common">Allomyces javanicus var. macrogynus</name>
    <dbReference type="NCBI Taxonomy" id="578462"/>
    <lineage>
        <taxon>Eukaryota</taxon>
        <taxon>Fungi</taxon>
        <taxon>Fungi incertae sedis</taxon>
        <taxon>Blastocladiomycota</taxon>
        <taxon>Blastocladiomycetes</taxon>
        <taxon>Blastocladiales</taxon>
        <taxon>Blastocladiaceae</taxon>
        <taxon>Allomyces</taxon>
    </lineage>
</organism>
<evidence type="ECO:0000256" key="12">
    <source>
        <dbReference type="ARBA" id="ARBA00023014"/>
    </source>
</evidence>
<feature type="compositionally biased region" description="Basic and acidic residues" evidence="19">
    <location>
        <begin position="124"/>
        <end position="142"/>
    </location>
</feature>
<keyword evidence="9 21" id="KW-0347">Helicase</keyword>
<evidence type="ECO:0000313" key="22">
    <source>
        <dbReference type="Proteomes" id="UP000054350"/>
    </source>
</evidence>
<evidence type="ECO:0000256" key="3">
    <source>
        <dbReference type="ARBA" id="ARBA00008792"/>
    </source>
</evidence>
<evidence type="ECO:0000259" key="20">
    <source>
        <dbReference type="PROSITE" id="PS51193"/>
    </source>
</evidence>
<evidence type="ECO:0000313" key="21">
    <source>
        <dbReference type="EMBL" id="KNE65972.1"/>
    </source>
</evidence>
<evidence type="ECO:0000256" key="2">
    <source>
        <dbReference type="ARBA" id="ARBA00004123"/>
    </source>
</evidence>
<dbReference type="SUPFAM" id="SSF52540">
    <property type="entry name" value="P-loop containing nucleoside triphosphate hydrolases"/>
    <property type="match status" value="2"/>
</dbReference>
<name>A0A0L0STY1_ALLM3</name>
<sequence>MPGTAADTSPPTPITRRVPWAVQPADPSSDEPTILRPRYSQLPARPFAPPVPVHAPAPSSSTAPTGPPTTGTHVGAFRSLKRGPDTSGAGRGKVIKFPRGAGSARGQGRGAKSENGGGGGRYQARIDFDRASDHGSPTHDEDAMPDPATGKTYTMSGVKVQFPFDAYPSQIQMMSKIIRALKGKSNALLESPTGSGKSLALLCASIAWREHEKQTIRDDYKEAHAKYQTDLLAWVEAKKEAKKTAASLASGSSSKTAASRLAVHLDDDDDDDFVRPRTPLHVELAALTAKPSSSDSSAATAVGEDDDKPKPPVMRKLPRIYFGSRTHKQLAQIIAEMRRNTVYRPKMAVIGSRNHYCLNKQVMKEASRDEACMAAIENRNCPYYEGARALAMSRRLSSTWDIEDLKRVGERQRGCPYFASRLMAVEAEIVFAPYNYLMDPLIRQAMAIDIMDNIVILDEAHNIEDVARDAASSEIDDTQMDTMIKELRHLTDDLAGMDPNAVAEYKNALPDFNVFLKLVQSIGEFMQDNSATFRTTTFDLKRNILPGGSLVRFLNSRGVNDDFLQKLQQELAGAHRSKSEARENKLIPAPSQPTLHMLDSLYLVISSLMNPLYTDDYHIAVVQRVKKLSMAHMEKKGDTWRSKVMLWCMNPGVTFSHVSVARSVILTSGTLSPMNSFASELQAPFDVRLEADHVIGADQTWVGVVPAAHLGAAPVEFLGTYAHSEQLEYQDAVGHALVQLARVVPHGMLVFVPSYAFLEKIVERWRNTGVMRAIEEAKTVVFEPRVNKNNAFEDAIDEYYSAVEASVRQAQEAGFWAGGGALMFGVYRGKVSEGIDFSDDRARAVVCLGIPYPSTKDPQVELKRQFNDKRRISHGLLPGSEWYDVQAYRAINQALGRCIRHHNDWGALILLERRLATSRHQAGLSKWVRPRIAVHQNLDTAVANLQGFLAHHGVRREPSAAGPDTVGGDDEDAMGEDGEAMAEMAAAEYAYAAASGGPDAPLPASPARAPLASLAPAPAPARLANLSRTLLASPAQTPFAGPVHAPFASPARPPPMALVPNMPGPVQASPAVSVGAAAAERPLDAAELAALLADDGGDDDWV</sequence>
<feature type="compositionally biased region" description="Low complexity" evidence="19">
    <location>
        <begin position="56"/>
        <end position="76"/>
    </location>
</feature>
<evidence type="ECO:0000256" key="19">
    <source>
        <dbReference type="SAM" id="MobiDB-lite"/>
    </source>
</evidence>
<evidence type="ECO:0000256" key="4">
    <source>
        <dbReference type="ARBA" id="ARBA00022485"/>
    </source>
</evidence>
<dbReference type="CDD" id="cd18788">
    <property type="entry name" value="SF2_C_XPD"/>
    <property type="match status" value="1"/>
</dbReference>
<comment type="catalytic activity">
    <reaction evidence="17">
        <text>ATP + H2O = ADP + phosphate + H(+)</text>
        <dbReference type="Rhea" id="RHEA:13065"/>
        <dbReference type="ChEBI" id="CHEBI:15377"/>
        <dbReference type="ChEBI" id="CHEBI:15378"/>
        <dbReference type="ChEBI" id="CHEBI:30616"/>
        <dbReference type="ChEBI" id="CHEBI:43474"/>
        <dbReference type="ChEBI" id="CHEBI:456216"/>
        <dbReference type="EC" id="5.6.2.3"/>
    </reaction>
</comment>
<evidence type="ECO:0000256" key="7">
    <source>
        <dbReference type="ARBA" id="ARBA00022763"/>
    </source>
</evidence>
<keyword evidence="13" id="KW-0234">DNA repair</keyword>
<dbReference type="GO" id="GO:0043139">
    <property type="term" value="F:5'-3' DNA helicase activity"/>
    <property type="evidence" value="ECO:0007669"/>
    <property type="project" value="UniProtKB-EC"/>
</dbReference>
<comment type="similarity">
    <text evidence="3">Belongs to the DEAD box helicase family. DEAH subfamily.</text>
</comment>
<dbReference type="AlphaFoldDB" id="A0A0L0STY1"/>
<dbReference type="InterPro" id="IPR027417">
    <property type="entry name" value="P-loop_NTPase"/>
</dbReference>
<dbReference type="PANTHER" id="PTHR11472:SF47">
    <property type="entry name" value="FANCONI ANEMIA GROUP J PROTEIN"/>
    <property type="match status" value="1"/>
</dbReference>